<dbReference type="Pfam" id="PF12802">
    <property type="entry name" value="MarR_2"/>
    <property type="match status" value="1"/>
</dbReference>
<evidence type="ECO:0000259" key="1">
    <source>
        <dbReference type="PROSITE" id="PS50995"/>
    </source>
</evidence>
<dbReference type="SUPFAM" id="SSF46785">
    <property type="entry name" value="Winged helix' DNA-binding domain"/>
    <property type="match status" value="1"/>
</dbReference>
<name>A0A6J7IPP1_9ZZZZ</name>
<dbReference type="EMBL" id="CAFBMW010000008">
    <property type="protein sequence ID" value="CAB4932292.1"/>
    <property type="molecule type" value="Genomic_DNA"/>
</dbReference>
<protein>
    <submittedName>
        <fullName evidence="2">Unannotated protein</fullName>
    </submittedName>
</protein>
<dbReference type="AlphaFoldDB" id="A0A6J7IPP1"/>
<evidence type="ECO:0000313" key="2">
    <source>
        <dbReference type="EMBL" id="CAB4932292.1"/>
    </source>
</evidence>
<proteinExistence type="predicted"/>
<organism evidence="2">
    <name type="scientific">freshwater metagenome</name>
    <dbReference type="NCBI Taxonomy" id="449393"/>
    <lineage>
        <taxon>unclassified sequences</taxon>
        <taxon>metagenomes</taxon>
        <taxon>ecological metagenomes</taxon>
    </lineage>
</organism>
<dbReference type="InterPro" id="IPR036388">
    <property type="entry name" value="WH-like_DNA-bd_sf"/>
</dbReference>
<dbReference type="PRINTS" id="PR00598">
    <property type="entry name" value="HTHMARR"/>
</dbReference>
<dbReference type="GO" id="GO:0006950">
    <property type="term" value="P:response to stress"/>
    <property type="evidence" value="ECO:0007669"/>
    <property type="project" value="TreeGrafter"/>
</dbReference>
<accession>A0A6J7IPP1</accession>
<dbReference type="InterPro" id="IPR000835">
    <property type="entry name" value="HTH_MarR-typ"/>
</dbReference>
<dbReference type="Gene3D" id="1.10.10.10">
    <property type="entry name" value="Winged helix-like DNA-binding domain superfamily/Winged helix DNA-binding domain"/>
    <property type="match status" value="1"/>
</dbReference>
<dbReference type="PANTHER" id="PTHR33164:SF57">
    <property type="entry name" value="MARR-FAMILY TRANSCRIPTIONAL REGULATOR"/>
    <property type="match status" value="1"/>
</dbReference>
<dbReference type="PANTHER" id="PTHR33164">
    <property type="entry name" value="TRANSCRIPTIONAL REGULATOR, MARR FAMILY"/>
    <property type="match status" value="1"/>
</dbReference>
<dbReference type="GO" id="GO:0003700">
    <property type="term" value="F:DNA-binding transcription factor activity"/>
    <property type="evidence" value="ECO:0007669"/>
    <property type="project" value="InterPro"/>
</dbReference>
<reference evidence="2" key="1">
    <citation type="submission" date="2020-05" db="EMBL/GenBank/DDBJ databases">
        <authorList>
            <person name="Chiriac C."/>
            <person name="Salcher M."/>
            <person name="Ghai R."/>
            <person name="Kavagutti S V."/>
        </authorList>
    </citation>
    <scope>NUCLEOTIDE SEQUENCE</scope>
</reference>
<feature type="domain" description="HTH marR-type" evidence="1">
    <location>
        <begin position="8"/>
        <end position="138"/>
    </location>
</feature>
<dbReference type="InterPro" id="IPR036390">
    <property type="entry name" value="WH_DNA-bd_sf"/>
</dbReference>
<dbReference type="InterPro" id="IPR039422">
    <property type="entry name" value="MarR/SlyA-like"/>
</dbReference>
<sequence>MNASVPDSRRFALALHRATTLVDRVADTYLRPAHGIGVSELGALATIDAIGPARQTTLADALDVTRSAVTQRLASLSARGLVEVVADPLDRRAHAVALTEAGRDLLAAAWSGLAGLDDGLEDGIDLAVLLEALERIAANAERHLQAAR</sequence>
<dbReference type="SMART" id="SM00347">
    <property type="entry name" value="HTH_MARR"/>
    <property type="match status" value="1"/>
</dbReference>
<dbReference type="PROSITE" id="PS50995">
    <property type="entry name" value="HTH_MARR_2"/>
    <property type="match status" value="1"/>
</dbReference>
<gene>
    <name evidence="2" type="ORF">UFOPK3662_01306</name>
</gene>